<comment type="caution">
    <text evidence="2">The sequence shown here is derived from an EMBL/GenBank/DDBJ whole genome shotgun (WGS) entry which is preliminary data.</text>
</comment>
<name>A0A8E2D3P4_9PORP</name>
<evidence type="ECO:0008006" key="4">
    <source>
        <dbReference type="Google" id="ProtNLM"/>
    </source>
</evidence>
<evidence type="ECO:0000313" key="3">
    <source>
        <dbReference type="Proteomes" id="UP000574332"/>
    </source>
</evidence>
<keyword evidence="1" id="KW-0732">Signal</keyword>
<dbReference type="Proteomes" id="UP000574332">
    <property type="component" value="Unassembled WGS sequence"/>
</dbReference>
<proteinExistence type="predicted"/>
<feature type="signal peptide" evidence="1">
    <location>
        <begin position="1"/>
        <end position="24"/>
    </location>
</feature>
<evidence type="ECO:0000313" key="2">
    <source>
        <dbReference type="EMBL" id="NYI49267.1"/>
    </source>
</evidence>
<sequence length="179" mass="20364">MKKTILFTFIVAGLILGGCSSSNSQPKLKDMSEIEKLTKEQFAEETAAINVHVVQEMGKLLDKHSKIDANFEKDIDALHKSSVRQMVEYGKVLDKKDEKTRVDYVMASLTASWDAMDKLGTEVTEGFEAKFDARLPELEAYGVNNLERKFDDLFAIMNFLDFERIKEERPESAKEFGIK</sequence>
<gene>
    <name evidence="2" type="ORF">F5613_001345</name>
</gene>
<feature type="chain" id="PRO_5034001829" description="Lipoprotein" evidence="1">
    <location>
        <begin position="25"/>
        <end position="179"/>
    </location>
</feature>
<dbReference type="AlphaFoldDB" id="A0A8E2D3P4"/>
<keyword evidence="3" id="KW-1185">Reference proteome</keyword>
<protein>
    <recommendedName>
        <fullName evidence="4">Lipoprotein</fullName>
    </recommendedName>
</protein>
<accession>A0A8E2D3P4</accession>
<evidence type="ECO:0000256" key="1">
    <source>
        <dbReference type="SAM" id="SignalP"/>
    </source>
</evidence>
<organism evidence="2 3">
    <name type="scientific">Macellibacteroides fermentans</name>
    <dbReference type="NCBI Taxonomy" id="879969"/>
    <lineage>
        <taxon>Bacteria</taxon>
        <taxon>Pseudomonadati</taxon>
        <taxon>Bacteroidota</taxon>
        <taxon>Bacteroidia</taxon>
        <taxon>Bacteroidales</taxon>
        <taxon>Porphyromonadaceae</taxon>
        <taxon>Macellibacteroides</taxon>
    </lineage>
</organism>
<dbReference type="PROSITE" id="PS51257">
    <property type="entry name" value="PROKAR_LIPOPROTEIN"/>
    <property type="match status" value="1"/>
</dbReference>
<dbReference type="RefSeq" id="WP_179399170.1">
    <property type="nucleotide sequence ID" value="NZ_JACCCY010000002.1"/>
</dbReference>
<dbReference type="EMBL" id="JACCCY010000002">
    <property type="protein sequence ID" value="NYI49267.1"/>
    <property type="molecule type" value="Genomic_DNA"/>
</dbReference>
<reference evidence="2 3" key="1">
    <citation type="submission" date="2020-07" db="EMBL/GenBank/DDBJ databases">
        <title>Genomic Encyclopedia of Type Strains, Phase IV (KMG-IV): sequencing the most valuable type-strain genomes for metagenomic binning, comparative biology and taxonomic classification.</title>
        <authorList>
            <person name="Goeker M."/>
        </authorList>
    </citation>
    <scope>NUCLEOTIDE SEQUENCE [LARGE SCALE GENOMIC DNA]</scope>
    <source>
        <strain evidence="2 3">DSM 23697</strain>
    </source>
</reference>